<evidence type="ECO:0000313" key="2">
    <source>
        <dbReference type="Proteomes" id="UP000198921"/>
    </source>
</evidence>
<accession>A0A1H3HTH1</accession>
<keyword evidence="2" id="KW-1185">Reference proteome</keyword>
<evidence type="ECO:0000313" key="1">
    <source>
        <dbReference type="EMBL" id="SDY18806.1"/>
    </source>
</evidence>
<reference evidence="2" key="1">
    <citation type="submission" date="2016-10" db="EMBL/GenBank/DDBJ databases">
        <authorList>
            <person name="Varghese N."/>
            <person name="Submissions S."/>
        </authorList>
    </citation>
    <scope>NUCLEOTIDE SEQUENCE [LARGE SCALE GENOMIC DNA]</scope>
    <source>
        <strain evidence="2">DSM 45422</strain>
    </source>
</reference>
<dbReference type="OrthoDB" id="2936081at2"/>
<protein>
    <recommendedName>
        <fullName evidence="3">DUF2750 domain-containing protein</fullName>
    </recommendedName>
</protein>
<dbReference type="Proteomes" id="UP000198921">
    <property type="component" value="Unassembled WGS sequence"/>
</dbReference>
<evidence type="ECO:0008006" key="3">
    <source>
        <dbReference type="Google" id="ProtNLM"/>
    </source>
</evidence>
<dbReference type="RefSeq" id="WP_091155477.1">
    <property type="nucleotide sequence ID" value="NZ_FNOT01000005.1"/>
</dbReference>
<sequence>MTDPDTTAVWHDLATAGGLWAWGDEDGVAPWTDGDGHDVVPLWTAAEQAELESLPDAEPGEGPVFLDVEALLDAIPNWAAAGVGAAGLQSEGGRFTLTVPLTELTERLLRLQVDRPA</sequence>
<proteinExistence type="predicted"/>
<organism evidence="1 2">
    <name type="scientific">Geodermatophilus africanus</name>
    <dbReference type="NCBI Taxonomy" id="1137993"/>
    <lineage>
        <taxon>Bacteria</taxon>
        <taxon>Bacillati</taxon>
        <taxon>Actinomycetota</taxon>
        <taxon>Actinomycetes</taxon>
        <taxon>Geodermatophilales</taxon>
        <taxon>Geodermatophilaceae</taxon>
        <taxon>Geodermatophilus</taxon>
    </lineage>
</organism>
<dbReference type="EMBL" id="FNOT01000005">
    <property type="protein sequence ID" value="SDY18806.1"/>
    <property type="molecule type" value="Genomic_DNA"/>
</dbReference>
<gene>
    <name evidence="1" type="ORF">SAMN05660209_02255</name>
</gene>
<name>A0A1H3HTH1_9ACTN</name>
<dbReference type="AlphaFoldDB" id="A0A1H3HTH1"/>